<name>A0A2U8FFM6_9HELI</name>
<evidence type="ECO:0000313" key="13">
    <source>
        <dbReference type="Proteomes" id="UP000244890"/>
    </source>
</evidence>
<dbReference type="KEGG" id="had:CDV25_02020"/>
<dbReference type="OrthoDB" id="14324at2"/>
<evidence type="ECO:0000256" key="11">
    <source>
        <dbReference type="SAM" id="Phobius"/>
    </source>
</evidence>
<dbReference type="InterPro" id="IPR003400">
    <property type="entry name" value="ExbD"/>
</dbReference>
<keyword evidence="5" id="KW-0997">Cell inner membrane</keyword>
<evidence type="ECO:0000256" key="2">
    <source>
        <dbReference type="ARBA" id="ARBA00005811"/>
    </source>
</evidence>
<keyword evidence="9 11" id="KW-0472">Membrane</keyword>
<proteinExistence type="inferred from homology"/>
<dbReference type="PANTHER" id="PTHR30558">
    <property type="entry name" value="EXBD MEMBRANE COMPONENT OF PMF-DRIVEN MACROMOLECULE IMPORT SYSTEM"/>
    <property type="match status" value="1"/>
</dbReference>
<evidence type="ECO:0000256" key="4">
    <source>
        <dbReference type="ARBA" id="ARBA00022475"/>
    </source>
</evidence>
<evidence type="ECO:0000256" key="3">
    <source>
        <dbReference type="ARBA" id="ARBA00022448"/>
    </source>
</evidence>
<dbReference type="EMBL" id="CP021886">
    <property type="protein sequence ID" value="AWI35052.1"/>
    <property type="molecule type" value="Genomic_DNA"/>
</dbReference>
<organism evidence="12 13">
    <name type="scientific">Helicobacter apodemus</name>
    <dbReference type="NCBI Taxonomy" id="135569"/>
    <lineage>
        <taxon>Bacteria</taxon>
        <taxon>Pseudomonadati</taxon>
        <taxon>Campylobacterota</taxon>
        <taxon>Epsilonproteobacteria</taxon>
        <taxon>Campylobacterales</taxon>
        <taxon>Helicobacteraceae</taxon>
        <taxon>Helicobacter</taxon>
    </lineage>
</organism>
<keyword evidence="8 11" id="KW-1133">Transmembrane helix</keyword>
<dbReference type="RefSeq" id="WP_108911807.1">
    <property type="nucleotide sequence ID" value="NZ_CP021886.1"/>
</dbReference>
<evidence type="ECO:0000313" key="12">
    <source>
        <dbReference type="EMBL" id="AWI35052.1"/>
    </source>
</evidence>
<dbReference type="PANTHER" id="PTHR30558:SF12">
    <property type="entry name" value="BIOPOLYMER TRANSPORT PROTEIN EXBD"/>
    <property type="match status" value="1"/>
</dbReference>
<keyword evidence="6 10" id="KW-0812">Transmembrane</keyword>
<dbReference type="Pfam" id="PF02472">
    <property type="entry name" value="ExbD"/>
    <property type="match status" value="1"/>
</dbReference>
<evidence type="ECO:0000256" key="9">
    <source>
        <dbReference type="ARBA" id="ARBA00023136"/>
    </source>
</evidence>
<dbReference type="AlphaFoldDB" id="A0A2U8FFM6"/>
<keyword evidence="7 10" id="KW-0653">Protein transport</keyword>
<evidence type="ECO:0000256" key="10">
    <source>
        <dbReference type="RuleBase" id="RU003879"/>
    </source>
</evidence>
<dbReference type="Proteomes" id="UP000244890">
    <property type="component" value="Chromosome"/>
</dbReference>
<evidence type="ECO:0000256" key="5">
    <source>
        <dbReference type="ARBA" id="ARBA00022519"/>
    </source>
</evidence>
<sequence length="128" mass="14353">MKNAKRMDTINVVPFIDIMLVLLVIVLTSATFIAQGKIPINLPQAQGASEITQDLKQVEITIDEKGSYFLDKNQTTLEALELALLEMPKDTAILLRGDSKSYFEKFIALIGMLNKIDRMNVDIEVEQP</sequence>
<comment type="similarity">
    <text evidence="2 10">Belongs to the ExbD/TolR family.</text>
</comment>
<dbReference type="GO" id="GO:0015031">
    <property type="term" value="P:protein transport"/>
    <property type="evidence" value="ECO:0007669"/>
    <property type="project" value="UniProtKB-KW"/>
</dbReference>
<reference evidence="12 13" key="1">
    <citation type="submission" date="2017-06" db="EMBL/GenBank/DDBJ databases">
        <title>Complete genome of Helicobacter apodemus.</title>
        <authorList>
            <person name="Cho S."/>
        </authorList>
    </citation>
    <scope>NUCLEOTIDE SEQUENCE [LARGE SCALE GENOMIC DNA]</scope>
    <source>
        <strain evidence="13">SNUVETPUB-15-01</strain>
    </source>
</reference>
<dbReference type="GO" id="GO:0005886">
    <property type="term" value="C:plasma membrane"/>
    <property type="evidence" value="ECO:0007669"/>
    <property type="project" value="UniProtKB-SubCell"/>
</dbReference>
<evidence type="ECO:0000256" key="8">
    <source>
        <dbReference type="ARBA" id="ARBA00022989"/>
    </source>
</evidence>
<keyword evidence="3 10" id="KW-0813">Transport</keyword>
<feature type="transmembrane region" description="Helical" evidence="11">
    <location>
        <begin position="12"/>
        <end position="34"/>
    </location>
</feature>
<gene>
    <name evidence="12" type="ORF">CDV25_02020</name>
</gene>
<keyword evidence="4" id="KW-1003">Cell membrane</keyword>
<evidence type="ECO:0000256" key="1">
    <source>
        <dbReference type="ARBA" id="ARBA00004249"/>
    </source>
</evidence>
<dbReference type="GO" id="GO:0022857">
    <property type="term" value="F:transmembrane transporter activity"/>
    <property type="evidence" value="ECO:0007669"/>
    <property type="project" value="InterPro"/>
</dbReference>
<protein>
    <submittedName>
        <fullName evidence="12">Biopolymer transporter ExbD</fullName>
    </submittedName>
</protein>
<accession>A0A2U8FFM6</accession>
<comment type="subcellular location">
    <subcellularLocation>
        <location evidence="1">Cell inner membrane</location>
        <topology evidence="1">Single-pass type II membrane protein</topology>
    </subcellularLocation>
    <subcellularLocation>
        <location evidence="10">Cell membrane</location>
        <topology evidence="10">Single-pass type II membrane protein</topology>
    </subcellularLocation>
</comment>
<evidence type="ECO:0000256" key="7">
    <source>
        <dbReference type="ARBA" id="ARBA00022927"/>
    </source>
</evidence>
<evidence type="ECO:0000256" key="6">
    <source>
        <dbReference type="ARBA" id="ARBA00022692"/>
    </source>
</evidence>
<dbReference type="Gene3D" id="3.30.420.270">
    <property type="match status" value="1"/>
</dbReference>